<protein>
    <submittedName>
        <fullName evidence="2">Uncharacterized protein</fullName>
    </submittedName>
</protein>
<organism evidence="2 3">
    <name type="scientific">Corchorus capsularis</name>
    <name type="common">Jute</name>
    <dbReference type="NCBI Taxonomy" id="210143"/>
    <lineage>
        <taxon>Eukaryota</taxon>
        <taxon>Viridiplantae</taxon>
        <taxon>Streptophyta</taxon>
        <taxon>Embryophyta</taxon>
        <taxon>Tracheophyta</taxon>
        <taxon>Spermatophyta</taxon>
        <taxon>Magnoliopsida</taxon>
        <taxon>eudicotyledons</taxon>
        <taxon>Gunneridae</taxon>
        <taxon>Pentapetalae</taxon>
        <taxon>rosids</taxon>
        <taxon>malvids</taxon>
        <taxon>Malvales</taxon>
        <taxon>Malvaceae</taxon>
        <taxon>Grewioideae</taxon>
        <taxon>Apeibeae</taxon>
        <taxon>Corchorus</taxon>
    </lineage>
</organism>
<accession>A0A1R3GBX0</accession>
<evidence type="ECO:0000313" key="2">
    <source>
        <dbReference type="EMBL" id="OMO55561.1"/>
    </source>
</evidence>
<gene>
    <name evidence="2" type="ORF">CCACVL1_27187</name>
</gene>
<proteinExistence type="predicted"/>
<keyword evidence="3" id="KW-1185">Reference proteome</keyword>
<feature type="region of interest" description="Disordered" evidence="1">
    <location>
        <begin position="1"/>
        <end position="30"/>
    </location>
</feature>
<dbReference type="Gramene" id="OMO55561">
    <property type="protein sequence ID" value="OMO55561"/>
    <property type="gene ID" value="CCACVL1_27187"/>
</dbReference>
<reference evidence="2 3" key="1">
    <citation type="submission" date="2013-09" db="EMBL/GenBank/DDBJ databases">
        <title>Corchorus capsularis genome sequencing.</title>
        <authorList>
            <person name="Alam M."/>
            <person name="Haque M.S."/>
            <person name="Islam M.S."/>
            <person name="Emdad E.M."/>
            <person name="Islam M.M."/>
            <person name="Ahmed B."/>
            <person name="Halim A."/>
            <person name="Hossen Q.M.M."/>
            <person name="Hossain M.Z."/>
            <person name="Ahmed R."/>
            <person name="Khan M.M."/>
            <person name="Islam R."/>
            <person name="Rashid M.M."/>
            <person name="Khan S.A."/>
            <person name="Rahman M.S."/>
            <person name="Alam M."/>
        </authorList>
    </citation>
    <scope>NUCLEOTIDE SEQUENCE [LARGE SCALE GENOMIC DNA]</scope>
    <source>
        <strain evidence="3">cv. CVL-1</strain>
        <tissue evidence="2">Whole seedling</tissue>
    </source>
</reference>
<dbReference type="EMBL" id="AWWV01014644">
    <property type="protein sequence ID" value="OMO55561.1"/>
    <property type="molecule type" value="Genomic_DNA"/>
</dbReference>
<dbReference type="AlphaFoldDB" id="A0A1R3GBX0"/>
<dbReference type="Proteomes" id="UP000188268">
    <property type="component" value="Unassembled WGS sequence"/>
</dbReference>
<sequence>MSLTNRKTTDEEEDSGRKEKKGNHMGALAN</sequence>
<comment type="caution">
    <text evidence="2">The sequence shown here is derived from an EMBL/GenBank/DDBJ whole genome shotgun (WGS) entry which is preliminary data.</text>
</comment>
<name>A0A1R3GBX0_COCAP</name>
<evidence type="ECO:0000256" key="1">
    <source>
        <dbReference type="SAM" id="MobiDB-lite"/>
    </source>
</evidence>
<evidence type="ECO:0000313" key="3">
    <source>
        <dbReference type="Proteomes" id="UP000188268"/>
    </source>
</evidence>